<name>A0A2M7S567_9BACT</name>
<evidence type="ECO:0000313" key="1">
    <source>
        <dbReference type="EMBL" id="PIZ14692.1"/>
    </source>
</evidence>
<dbReference type="Proteomes" id="UP000229307">
    <property type="component" value="Unassembled WGS sequence"/>
</dbReference>
<protein>
    <submittedName>
        <fullName evidence="1">Uncharacterized protein</fullName>
    </submittedName>
</protein>
<accession>A0A2M7S567</accession>
<proteinExistence type="predicted"/>
<reference evidence="2" key="1">
    <citation type="submission" date="2017-09" db="EMBL/GenBank/DDBJ databases">
        <title>Depth-based differentiation of microbial function through sediment-hosted aquifers and enrichment of novel symbionts in the deep terrestrial subsurface.</title>
        <authorList>
            <person name="Probst A.J."/>
            <person name="Ladd B."/>
            <person name="Jarett J.K."/>
            <person name="Geller-Mcgrath D.E."/>
            <person name="Sieber C.M.K."/>
            <person name="Emerson J.B."/>
            <person name="Anantharaman K."/>
            <person name="Thomas B.C."/>
            <person name="Malmstrom R."/>
            <person name="Stieglmeier M."/>
            <person name="Klingl A."/>
            <person name="Woyke T."/>
            <person name="Ryan C.M."/>
            <person name="Banfield J.F."/>
        </authorList>
    </citation>
    <scope>NUCLEOTIDE SEQUENCE [LARGE SCALE GENOMIC DNA]</scope>
</reference>
<evidence type="ECO:0000313" key="2">
    <source>
        <dbReference type="Proteomes" id="UP000229307"/>
    </source>
</evidence>
<dbReference type="AlphaFoldDB" id="A0A2M7S567"/>
<sequence>MFIYRENSPQNAIEPLLVQFWAYSSGYFCLWGWGGVKRKLILNNRAFGGGLRKGLPYPPRWTSGRAKDQWDKKKVFIYLHLINLKDF</sequence>
<gene>
    <name evidence="1" type="ORF">COY52_11460</name>
</gene>
<organism evidence="1 2">
    <name type="scientific">Candidatus Desantisbacteria bacterium CG_4_10_14_0_8_um_filter_48_22</name>
    <dbReference type="NCBI Taxonomy" id="1974543"/>
    <lineage>
        <taxon>Bacteria</taxon>
        <taxon>Candidatus Desantisiibacteriota</taxon>
    </lineage>
</organism>
<dbReference type="EMBL" id="PFMR01000314">
    <property type="protein sequence ID" value="PIZ14692.1"/>
    <property type="molecule type" value="Genomic_DNA"/>
</dbReference>
<comment type="caution">
    <text evidence="1">The sequence shown here is derived from an EMBL/GenBank/DDBJ whole genome shotgun (WGS) entry which is preliminary data.</text>
</comment>